<dbReference type="SUPFAM" id="SSF52200">
    <property type="entry name" value="Toll/Interleukin receptor TIR domain"/>
    <property type="match status" value="1"/>
</dbReference>
<dbReference type="PANTHER" id="PTHR46270">
    <property type="entry name" value="ARMADILLO-TYPE FOLD-RELATED"/>
    <property type="match status" value="1"/>
</dbReference>
<dbReference type="InterPro" id="IPR035897">
    <property type="entry name" value="Toll_tir_struct_dom_sf"/>
</dbReference>
<dbReference type="Pfam" id="PF13676">
    <property type="entry name" value="TIR_2"/>
    <property type="match status" value="1"/>
</dbReference>
<sequence>PSSSWVSQPVAMATPQHVMLSYQWNVQSLVEQVYQGLRHLGINAWMDVHGGITGNINDSMAYGVDNAAVVCCFMTSDYCGSRNCKKELNYADGQTKSIVPVMCEKGFKAQGWLGIITAGLLWIDFRDGTVFENSLASLAKEIVNALDSGVPESAIKLSSSEIPQEMDLPTVDIQKKPGRAFLHKLTGKFLAVMRQVKFHPASGSRSTVVLRDHPEDTSYWVEEKQSKSEIHFFKNYATNGYLGSDGDYIYTKGQHYGAEEWILKADEQSTDGRRAVVLFANFGKKYLAIRNGELTGVAGYSEDCVWILD</sequence>
<gene>
    <name evidence="2" type="ORF">PLOB_00019797</name>
</gene>
<keyword evidence="3" id="KW-1185">Reference proteome</keyword>
<reference evidence="2 3" key="1">
    <citation type="submission" date="2022-05" db="EMBL/GenBank/DDBJ databases">
        <authorList>
            <consortium name="Genoscope - CEA"/>
            <person name="William W."/>
        </authorList>
    </citation>
    <scope>NUCLEOTIDE SEQUENCE [LARGE SCALE GENOMIC DNA]</scope>
</reference>
<evidence type="ECO:0000259" key="1">
    <source>
        <dbReference type="Pfam" id="PF13676"/>
    </source>
</evidence>
<accession>A0ABN8NK45</accession>
<dbReference type="EMBL" id="CALNXK010000023">
    <property type="protein sequence ID" value="CAH3111032.1"/>
    <property type="molecule type" value="Genomic_DNA"/>
</dbReference>
<protein>
    <recommendedName>
        <fullName evidence="1">TIR domain-containing protein</fullName>
    </recommendedName>
</protein>
<evidence type="ECO:0000313" key="3">
    <source>
        <dbReference type="Proteomes" id="UP001159405"/>
    </source>
</evidence>
<name>A0ABN8NK45_9CNID</name>
<feature type="domain" description="TIR" evidence="1">
    <location>
        <begin position="18"/>
        <end position="137"/>
    </location>
</feature>
<dbReference type="PANTHER" id="PTHR46270:SF2">
    <property type="entry name" value="TIR DOMAIN-CONTAINING PROTEIN"/>
    <property type="match status" value="1"/>
</dbReference>
<dbReference type="Proteomes" id="UP001159405">
    <property type="component" value="Unassembled WGS sequence"/>
</dbReference>
<organism evidence="2 3">
    <name type="scientific">Porites lobata</name>
    <dbReference type="NCBI Taxonomy" id="104759"/>
    <lineage>
        <taxon>Eukaryota</taxon>
        <taxon>Metazoa</taxon>
        <taxon>Cnidaria</taxon>
        <taxon>Anthozoa</taxon>
        <taxon>Hexacorallia</taxon>
        <taxon>Scleractinia</taxon>
        <taxon>Fungiina</taxon>
        <taxon>Poritidae</taxon>
        <taxon>Porites</taxon>
    </lineage>
</organism>
<dbReference type="Gene3D" id="3.40.50.10140">
    <property type="entry name" value="Toll/interleukin-1 receptor homology (TIR) domain"/>
    <property type="match status" value="1"/>
</dbReference>
<dbReference type="InterPro" id="IPR000157">
    <property type="entry name" value="TIR_dom"/>
</dbReference>
<proteinExistence type="predicted"/>
<feature type="non-terminal residue" evidence="2">
    <location>
        <position position="1"/>
    </location>
</feature>
<comment type="caution">
    <text evidence="2">The sequence shown here is derived from an EMBL/GenBank/DDBJ whole genome shotgun (WGS) entry which is preliminary data.</text>
</comment>
<evidence type="ECO:0000313" key="2">
    <source>
        <dbReference type="EMBL" id="CAH3111032.1"/>
    </source>
</evidence>